<dbReference type="EMBL" id="JAUPFM010000015">
    <property type="protein sequence ID" value="KAK2828755.1"/>
    <property type="molecule type" value="Genomic_DNA"/>
</dbReference>
<evidence type="ECO:0000313" key="3">
    <source>
        <dbReference type="EMBL" id="KAK2828755.1"/>
    </source>
</evidence>
<keyword evidence="2" id="KW-0472">Membrane</keyword>
<sequence length="397" mass="44002">MCDEQEKDHKRGKTANSKSQQIKQHQQSQIRCHHHSQQSDDTDSHDLSSENSSLDRCPLKKTQHSQSCTDISGNHRYFDEGDDTAPLIDKRGYVNRHAAKQKRERDKSTQCGNRQKSMKGSGNDGSFRKAKSMEALTRPKEQEAHGKEDEDEQEKMKSEARKNFMKEKMKFSAFLNEITRQVLSPSRLTTLGVTDAQRPCSPGFSSGRSGKVESSTDTPGQERSRPASADSISSRKYSHSSRHSTQLSQNVIRGLKLLSVAPVHHFISKISTITEKAVLLVTVIMKVATAQDITITVDTTTLLSIILEIPMGPLMAMIPTILLITTGVTTIPPIVVIVETATTQLTNIESTALALINITTETIRLVTNSMGITMVILITTTIQTTIFMLKTKEPTTP</sequence>
<dbReference type="Proteomes" id="UP001187415">
    <property type="component" value="Unassembled WGS sequence"/>
</dbReference>
<feature type="compositionally biased region" description="Low complexity" evidence="1">
    <location>
        <begin position="17"/>
        <end position="30"/>
    </location>
</feature>
<keyword evidence="2" id="KW-1133">Transmembrane helix</keyword>
<evidence type="ECO:0000256" key="1">
    <source>
        <dbReference type="SAM" id="MobiDB-lite"/>
    </source>
</evidence>
<protein>
    <submittedName>
        <fullName evidence="3">Uncharacterized protein</fullName>
    </submittedName>
</protein>
<organism evidence="3 4">
    <name type="scientific">Channa striata</name>
    <name type="common">Snakehead murrel</name>
    <name type="synonym">Ophicephalus striatus</name>
    <dbReference type="NCBI Taxonomy" id="64152"/>
    <lineage>
        <taxon>Eukaryota</taxon>
        <taxon>Metazoa</taxon>
        <taxon>Chordata</taxon>
        <taxon>Craniata</taxon>
        <taxon>Vertebrata</taxon>
        <taxon>Euteleostomi</taxon>
        <taxon>Actinopterygii</taxon>
        <taxon>Neopterygii</taxon>
        <taxon>Teleostei</taxon>
        <taxon>Neoteleostei</taxon>
        <taxon>Acanthomorphata</taxon>
        <taxon>Anabantaria</taxon>
        <taxon>Anabantiformes</taxon>
        <taxon>Channoidei</taxon>
        <taxon>Channidae</taxon>
        <taxon>Channa</taxon>
    </lineage>
</organism>
<feature type="transmembrane region" description="Helical" evidence="2">
    <location>
        <begin position="370"/>
        <end position="389"/>
    </location>
</feature>
<keyword evidence="2" id="KW-0812">Transmembrane</keyword>
<dbReference type="AlphaFoldDB" id="A0AA88M210"/>
<feature type="region of interest" description="Disordered" evidence="1">
    <location>
        <begin position="193"/>
        <end position="245"/>
    </location>
</feature>
<comment type="caution">
    <text evidence="3">The sequence shown here is derived from an EMBL/GenBank/DDBJ whole genome shotgun (WGS) entry which is preliminary data.</text>
</comment>
<feature type="compositionally biased region" description="Polar residues" evidence="1">
    <location>
        <begin position="109"/>
        <end position="120"/>
    </location>
</feature>
<feature type="compositionally biased region" description="Basic and acidic residues" evidence="1">
    <location>
        <begin position="137"/>
        <end position="158"/>
    </location>
</feature>
<proteinExistence type="predicted"/>
<gene>
    <name evidence="3" type="ORF">Q5P01_019789</name>
</gene>
<feature type="region of interest" description="Disordered" evidence="1">
    <location>
        <begin position="1"/>
        <end position="158"/>
    </location>
</feature>
<feature type="compositionally biased region" description="Polar residues" evidence="1">
    <location>
        <begin position="203"/>
        <end position="219"/>
    </location>
</feature>
<reference evidence="3" key="1">
    <citation type="submission" date="2023-07" db="EMBL/GenBank/DDBJ databases">
        <title>Chromosome-level Genome Assembly of Striped Snakehead (Channa striata).</title>
        <authorList>
            <person name="Liu H."/>
        </authorList>
    </citation>
    <scope>NUCLEOTIDE SEQUENCE</scope>
    <source>
        <strain evidence="3">Gz</strain>
        <tissue evidence="3">Muscle</tissue>
    </source>
</reference>
<name>A0AA88M210_CHASR</name>
<evidence type="ECO:0000313" key="4">
    <source>
        <dbReference type="Proteomes" id="UP001187415"/>
    </source>
</evidence>
<keyword evidence="4" id="KW-1185">Reference proteome</keyword>
<evidence type="ECO:0000256" key="2">
    <source>
        <dbReference type="SAM" id="Phobius"/>
    </source>
</evidence>
<accession>A0AA88M210</accession>